<feature type="domain" description="ABC3 transporter permease C-terminal" evidence="7">
    <location>
        <begin position="254"/>
        <end position="372"/>
    </location>
</feature>
<keyword evidence="5 6" id="KW-0472">Membrane</keyword>
<keyword evidence="4 6" id="KW-1133">Transmembrane helix</keyword>
<feature type="transmembrane region" description="Helical" evidence="6">
    <location>
        <begin position="108"/>
        <end position="131"/>
    </location>
</feature>
<keyword evidence="3 6" id="KW-0812">Transmembrane</keyword>
<feature type="transmembrane region" description="Helical" evidence="6">
    <location>
        <begin position="221"/>
        <end position="244"/>
    </location>
</feature>
<feature type="transmembrane region" description="Helical" evidence="6">
    <location>
        <begin position="12"/>
        <end position="33"/>
    </location>
</feature>
<evidence type="ECO:0000256" key="3">
    <source>
        <dbReference type="ARBA" id="ARBA00022692"/>
    </source>
</evidence>
<feature type="transmembrane region" description="Helical" evidence="6">
    <location>
        <begin position="151"/>
        <end position="177"/>
    </location>
</feature>
<comment type="caution">
    <text evidence="8">The sequence shown here is derived from an EMBL/GenBank/DDBJ whole genome shotgun (WGS) entry which is preliminary data.</text>
</comment>
<feature type="transmembrane region" description="Helical" evidence="6">
    <location>
        <begin position="343"/>
        <end position="366"/>
    </location>
</feature>
<gene>
    <name evidence="8" type="ORF">IAB94_06000</name>
</gene>
<dbReference type="Pfam" id="PF02687">
    <property type="entry name" value="FtsX"/>
    <property type="match status" value="2"/>
</dbReference>
<evidence type="ECO:0000313" key="9">
    <source>
        <dbReference type="Proteomes" id="UP000823913"/>
    </source>
</evidence>
<feature type="transmembrane region" description="Helical" evidence="6">
    <location>
        <begin position="293"/>
        <end position="317"/>
    </location>
</feature>
<evidence type="ECO:0000259" key="7">
    <source>
        <dbReference type="Pfam" id="PF02687"/>
    </source>
</evidence>
<evidence type="ECO:0000256" key="6">
    <source>
        <dbReference type="SAM" id="Phobius"/>
    </source>
</evidence>
<protein>
    <submittedName>
        <fullName evidence="8">ABC transporter permease</fullName>
    </submittedName>
</protein>
<dbReference type="InterPro" id="IPR003838">
    <property type="entry name" value="ABC3_permease_C"/>
</dbReference>
<feature type="transmembrane region" description="Helical" evidence="6">
    <location>
        <begin position="250"/>
        <end position="272"/>
    </location>
</feature>
<feature type="transmembrane region" description="Helical" evidence="6">
    <location>
        <begin position="60"/>
        <end position="81"/>
    </location>
</feature>
<accession>A0A9D1J9P7</accession>
<evidence type="ECO:0000256" key="2">
    <source>
        <dbReference type="ARBA" id="ARBA00022475"/>
    </source>
</evidence>
<dbReference type="EMBL" id="DVHK01000119">
    <property type="protein sequence ID" value="HIR67581.1"/>
    <property type="molecule type" value="Genomic_DNA"/>
</dbReference>
<proteinExistence type="predicted"/>
<dbReference type="Proteomes" id="UP000823913">
    <property type="component" value="Unassembled WGS sequence"/>
</dbReference>
<organism evidence="8 9">
    <name type="scientific">Candidatus Coproplasma avicola</name>
    <dbReference type="NCBI Taxonomy" id="2840744"/>
    <lineage>
        <taxon>Bacteria</taxon>
        <taxon>Bacillati</taxon>
        <taxon>Bacillota</taxon>
        <taxon>Clostridia</taxon>
        <taxon>Eubacteriales</taxon>
        <taxon>Candidatus Coproplasma</taxon>
    </lineage>
</organism>
<evidence type="ECO:0000313" key="8">
    <source>
        <dbReference type="EMBL" id="HIR67581.1"/>
    </source>
</evidence>
<evidence type="ECO:0000256" key="1">
    <source>
        <dbReference type="ARBA" id="ARBA00004651"/>
    </source>
</evidence>
<name>A0A9D1J9P7_9FIRM</name>
<evidence type="ECO:0000256" key="4">
    <source>
        <dbReference type="ARBA" id="ARBA00022989"/>
    </source>
</evidence>
<reference evidence="8" key="1">
    <citation type="submission" date="2020-10" db="EMBL/GenBank/DDBJ databases">
        <authorList>
            <person name="Gilroy R."/>
        </authorList>
    </citation>
    <scope>NUCLEOTIDE SEQUENCE</scope>
    <source>
        <strain evidence="8">ChiW16-3235</strain>
    </source>
</reference>
<dbReference type="AlphaFoldDB" id="A0A9D1J9P7"/>
<evidence type="ECO:0000256" key="5">
    <source>
        <dbReference type="ARBA" id="ARBA00023136"/>
    </source>
</evidence>
<keyword evidence="2" id="KW-1003">Cell membrane</keyword>
<comment type="subcellular location">
    <subcellularLocation>
        <location evidence="1">Cell membrane</location>
        <topology evidence="1">Multi-pass membrane protein</topology>
    </subcellularLocation>
</comment>
<reference evidence="8" key="2">
    <citation type="journal article" date="2021" name="PeerJ">
        <title>Extensive microbial diversity within the chicken gut microbiome revealed by metagenomics and culture.</title>
        <authorList>
            <person name="Gilroy R."/>
            <person name="Ravi A."/>
            <person name="Getino M."/>
            <person name="Pursley I."/>
            <person name="Horton D.L."/>
            <person name="Alikhan N.F."/>
            <person name="Baker D."/>
            <person name="Gharbi K."/>
            <person name="Hall N."/>
            <person name="Watson M."/>
            <person name="Adriaenssens E.M."/>
            <person name="Foster-Nyarko E."/>
            <person name="Jarju S."/>
            <person name="Secka A."/>
            <person name="Antonio M."/>
            <person name="Oren A."/>
            <person name="Chaudhuri R.R."/>
            <person name="La Ragione R."/>
            <person name="Hildebrand F."/>
            <person name="Pallen M.J."/>
        </authorList>
    </citation>
    <scope>NUCLEOTIDE SEQUENCE</scope>
    <source>
        <strain evidence="8">ChiW16-3235</strain>
    </source>
</reference>
<sequence length="379" mass="41741">MIIGLKDIARLFSISIVTCCAVFVCTMFLNYNIDLASVDSSALTMAGRAIYQAQVSMGKITVAVTGGCLGVTSAILLVFYIKNYIDTHGKELGILKAMGYSNISVARYFWVFGFSVLFGCAAGFCAAYAYLPNFYAVQNADGFLPDISVQFHFVLPLSLVVFPALAFCAFAVLYAYLKLKSPVLDLMHERRQIKVKNGGDSAKERSFLQSLKRATLKSKKVLAFFIAFAAFCFSAMVQMSISMVDLASQTFAWMILMIGLILAFLSLLLSLSEVVKGNSKTIAMMRVMGYDNAACSNAVLGAYRPFACIGFIIGTLYQYGLLKMVTTFVFSDVADMPAYDFDWFSLLITLVAFTAVYELAMVFFSLRIKRMPLKSVMAE</sequence>
<feature type="domain" description="ABC3 transporter permease C-terminal" evidence="7">
    <location>
        <begin position="69"/>
        <end position="179"/>
    </location>
</feature>
<dbReference type="GO" id="GO:0005886">
    <property type="term" value="C:plasma membrane"/>
    <property type="evidence" value="ECO:0007669"/>
    <property type="project" value="UniProtKB-SubCell"/>
</dbReference>